<feature type="domain" description="RNA polymerase sigma-70 region 2" evidence="6">
    <location>
        <begin position="33"/>
        <end position="89"/>
    </location>
</feature>
<dbReference type="Pfam" id="PF04542">
    <property type="entry name" value="Sigma70_r2"/>
    <property type="match status" value="1"/>
</dbReference>
<evidence type="ECO:0000313" key="8">
    <source>
        <dbReference type="EMBL" id="ABF54385.1"/>
    </source>
</evidence>
<dbReference type="Proteomes" id="UP000006578">
    <property type="component" value="Chromosome"/>
</dbReference>
<proteinExistence type="inferred from homology"/>
<dbReference type="InterPro" id="IPR036388">
    <property type="entry name" value="WH-like_DNA-bd_sf"/>
</dbReference>
<dbReference type="eggNOG" id="COG1595">
    <property type="taxonomic scope" value="Bacteria"/>
</dbReference>
<comment type="similarity">
    <text evidence="1">Belongs to the sigma-70 factor family. ECF subfamily.</text>
</comment>
<keyword evidence="5" id="KW-0804">Transcription</keyword>
<gene>
    <name evidence="8" type="ordered locus">Sala_2680</name>
</gene>
<sequence>MKSDEPSLARLMAMAQRGDRLAYRTLLIECRVWLRRYFGRKVAPNHLEDLVQDTLLSLHSKLATYDPSRPFLPWLAAIARYRWVDQLRRVYRAAEMELEEELIGSNDEPAIVARISLERLFAQLPSAQARAIELVKIEGLSVAEASLACGQSESLIKVNIHRGLKRLAAMIEKA</sequence>
<evidence type="ECO:0000256" key="1">
    <source>
        <dbReference type="ARBA" id="ARBA00010641"/>
    </source>
</evidence>
<dbReference type="AlphaFoldDB" id="Q1GPN7"/>
<dbReference type="Gene3D" id="1.10.10.10">
    <property type="entry name" value="Winged helix-like DNA-binding domain superfamily/Winged helix DNA-binding domain"/>
    <property type="match status" value="1"/>
</dbReference>
<evidence type="ECO:0000256" key="5">
    <source>
        <dbReference type="ARBA" id="ARBA00023163"/>
    </source>
</evidence>
<dbReference type="GO" id="GO:0016987">
    <property type="term" value="F:sigma factor activity"/>
    <property type="evidence" value="ECO:0007669"/>
    <property type="project" value="UniProtKB-KW"/>
</dbReference>
<name>Q1GPN7_SPHAL</name>
<dbReference type="InterPro" id="IPR013249">
    <property type="entry name" value="RNA_pol_sigma70_r4_t2"/>
</dbReference>
<dbReference type="InterPro" id="IPR013325">
    <property type="entry name" value="RNA_pol_sigma_r2"/>
</dbReference>
<dbReference type="Pfam" id="PF08281">
    <property type="entry name" value="Sigma70_r4_2"/>
    <property type="match status" value="1"/>
</dbReference>
<dbReference type="STRING" id="317655.Sala_2680"/>
<dbReference type="GO" id="GO:0003677">
    <property type="term" value="F:DNA binding"/>
    <property type="evidence" value="ECO:0007669"/>
    <property type="project" value="UniProtKB-KW"/>
</dbReference>
<dbReference type="InterPro" id="IPR013324">
    <property type="entry name" value="RNA_pol_sigma_r3/r4-like"/>
</dbReference>
<dbReference type="KEGG" id="sal:Sala_2680"/>
<feature type="domain" description="RNA polymerase sigma factor 70 region 4 type 2" evidence="7">
    <location>
        <begin position="116"/>
        <end position="167"/>
    </location>
</feature>
<dbReference type="EMBL" id="CP000356">
    <property type="protein sequence ID" value="ABF54385.1"/>
    <property type="molecule type" value="Genomic_DNA"/>
</dbReference>
<dbReference type="HOGENOM" id="CLU_047691_10_2_5"/>
<dbReference type="GO" id="GO:0006352">
    <property type="term" value="P:DNA-templated transcription initiation"/>
    <property type="evidence" value="ECO:0007669"/>
    <property type="project" value="InterPro"/>
</dbReference>
<dbReference type="Gene3D" id="1.10.1740.10">
    <property type="match status" value="1"/>
</dbReference>
<evidence type="ECO:0000313" key="9">
    <source>
        <dbReference type="Proteomes" id="UP000006578"/>
    </source>
</evidence>
<keyword evidence="9" id="KW-1185">Reference proteome</keyword>
<dbReference type="InterPro" id="IPR007627">
    <property type="entry name" value="RNA_pol_sigma70_r2"/>
</dbReference>
<keyword evidence="4" id="KW-0238">DNA-binding</keyword>
<reference evidence="8 9" key="1">
    <citation type="journal article" date="2009" name="Proc. Natl. Acad. Sci. U.S.A.">
        <title>The genomic basis of trophic strategy in marine bacteria.</title>
        <authorList>
            <person name="Lauro F.M."/>
            <person name="McDougald D."/>
            <person name="Thomas T."/>
            <person name="Williams T.J."/>
            <person name="Egan S."/>
            <person name="Rice S."/>
            <person name="DeMaere M.Z."/>
            <person name="Ting L."/>
            <person name="Ertan H."/>
            <person name="Johnson J."/>
            <person name="Ferriera S."/>
            <person name="Lapidus A."/>
            <person name="Anderson I."/>
            <person name="Kyrpides N."/>
            <person name="Munk A.C."/>
            <person name="Detter C."/>
            <person name="Han C.S."/>
            <person name="Brown M.V."/>
            <person name="Robb F.T."/>
            <person name="Kjelleberg S."/>
            <person name="Cavicchioli R."/>
        </authorList>
    </citation>
    <scope>NUCLEOTIDE SEQUENCE [LARGE SCALE GENOMIC DNA]</scope>
    <source>
        <strain evidence="9">DSM 13593 / LMG 18877 / RB2256</strain>
    </source>
</reference>
<organism evidence="8 9">
    <name type="scientific">Sphingopyxis alaskensis (strain DSM 13593 / LMG 18877 / RB2256)</name>
    <name type="common">Sphingomonas alaskensis</name>
    <dbReference type="NCBI Taxonomy" id="317655"/>
    <lineage>
        <taxon>Bacteria</taxon>
        <taxon>Pseudomonadati</taxon>
        <taxon>Pseudomonadota</taxon>
        <taxon>Alphaproteobacteria</taxon>
        <taxon>Sphingomonadales</taxon>
        <taxon>Sphingomonadaceae</taxon>
        <taxon>Sphingopyxis</taxon>
    </lineage>
</organism>
<evidence type="ECO:0000256" key="2">
    <source>
        <dbReference type="ARBA" id="ARBA00023015"/>
    </source>
</evidence>
<dbReference type="InterPro" id="IPR014284">
    <property type="entry name" value="RNA_pol_sigma-70_dom"/>
</dbReference>
<dbReference type="SUPFAM" id="SSF88946">
    <property type="entry name" value="Sigma2 domain of RNA polymerase sigma factors"/>
    <property type="match status" value="1"/>
</dbReference>
<evidence type="ECO:0000256" key="4">
    <source>
        <dbReference type="ARBA" id="ARBA00023125"/>
    </source>
</evidence>
<dbReference type="PANTHER" id="PTHR43133:SF58">
    <property type="entry name" value="ECF RNA POLYMERASE SIGMA FACTOR SIGD"/>
    <property type="match status" value="1"/>
</dbReference>
<accession>Q1GPN7</accession>
<evidence type="ECO:0000259" key="6">
    <source>
        <dbReference type="Pfam" id="PF04542"/>
    </source>
</evidence>
<dbReference type="RefSeq" id="WP_011542950.1">
    <property type="nucleotide sequence ID" value="NC_008048.1"/>
</dbReference>
<evidence type="ECO:0000259" key="7">
    <source>
        <dbReference type="Pfam" id="PF08281"/>
    </source>
</evidence>
<dbReference type="InterPro" id="IPR039425">
    <property type="entry name" value="RNA_pol_sigma-70-like"/>
</dbReference>
<dbReference type="PANTHER" id="PTHR43133">
    <property type="entry name" value="RNA POLYMERASE ECF-TYPE SIGMA FACTO"/>
    <property type="match status" value="1"/>
</dbReference>
<dbReference type="OrthoDB" id="7041663at2"/>
<protein>
    <submittedName>
        <fullName evidence="8">RNA polymerase, sigma-24 subunit, ECF subfamily</fullName>
    </submittedName>
</protein>
<evidence type="ECO:0000256" key="3">
    <source>
        <dbReference type="ARBA" id="ARBA00023082"/>
    </source>
</evidence>
<dbReference type="NCBIfam" id="TIGR02937">
    <property type="entry name" value="sigma70-ECF"/>
    <property type="match status" value="1"/>
</dbReference>
<keyword evidence="3" id="KW-0731">Sigma factor</keyword>
<keyword evidence="2" id="KW-0805">Transcription regulation</keyword>
<dbReference type="SUPFAM" id="SSF88659">
    <property type="entry name" value="Sigma3 and sigma4 domains of RNA polymerase sigma factors"/>
    <property type="match status" value="1"/>
</dbReference>